<dbReference type="GO" id="GO:0003677">
    <property type="term" value="F:DNA binding"/>
    <property type="evidence" value="ECO:0007669"/>
    <property type="project" value="InterPro"/>
</dbReference>
<keyword evidence="4" id="KW-1185">Reference proteome</keyword>
<feature type="compositionally biased region" description="Basic and acidic residues" evidence="1">
    <location>
        <begin position="127"/>
        <end position="136"/>
    </location>
</feature>
<dbReference type="SUPFAM" id="SSF46894">
    <property type="entry name" value="C-terminal effector domain of the bipartite response regulators"/>
    <property type="match status" value="1"/>
</dbReference>
<proteinExistence type="predicted"/>
<dbReference type="OrthoDB" id="6173214at2"/>
<sequence>MSVTAHHSPTEFEFAGWRCRTGRRGSGLPTAPQAQVIAGLAAGLTQKEIAKLRGCSPATVKAAVTTLLYLLHAHRAAGAVAEALRRGWIAPLVLVLIVSALNPHAEAMRHRPPTRTRQPVSTTVRLTRRDTGSQYA</sequence>
<evidence type="ECO:0000313" key="3">
    <source>
        <dbReference type="EMBL" id="SDO28827.1"/>
    </source>
</evidence>
<evidence type="ECO:0000313" key="4">
    <source>
        <dbReference type="Proteomes" id="UP000199075"/>
    </source>
</evidence>
<dbReference type="Pfam" id="PF00196">
    <property type="entry name" value="GerE"/>
    <property type="match status" value="1"/>
</dbReference>
<feature type="domain" description="HTH luxR-type" evidence="2">
    <location>
        <begin position="26"/>
        <end position="83"/>
    </location>
</feature>
<evidence type="ECO:0000259" key="2">
    <source>
        <dbReference type="SMART" id="SM00421"/>
    </source>
</evidence>
<dbReference type="InterPro" id="IPR000792">
    <property type="entry name" value="Tscrpt_reg_LuxR_C"/>
</dbReference>
<evidence type="ECO:0000256" key="1">
    <source>
        <dbReference type="SAM" id="MobiDB-lite"/>
    </source>
</evidence>
<gene>
    <name evidence="3" type="ORF">SAMN04487957_10559</name>
</gene>
<feature type="compositionally biased region" description="Polar residues" evidence="1">
    <location>
        <begin position="115"/>
        <end position="125"/>
    </location>
</feature>
<name>A0A1H0IBM4_9GAMM</name>
<dbReference type="SMART" id="SM00421">
    <property type="entry name" value="HTH_LUXR"/>
    <property type="match status" value="1"/>
</dbReference>
<dbReference type="RefSeq" id="WP_089678355.1">
    <property type="nucleotide sequence ID" value="NZ_FNIV01000005.1"/>
</dbReference>
<feature type="region of interest" description="Disordered" evidence="1">
    <location>
        <begin position="108"/>
        <end position="136"/>
    </location>
</feature>
<dbReference type="InterPro" id="IPR016032">
    <property type="entry name" value="Sig_transdc_resp-reg_C-effctor"/>
</dbReference>
<organism evidence="3 4">
    <name type="scientific">Halomonas shengliensis</name>
    <dbReference type="NCBI Taxonomy" id="419597"/>
    <lineage>
        <taxon>Bacteria</taxon>
        <taxon>Pseudomonadati</taxon>
        <taxon>Pseudomonadota</taxon>
        <taxon>Gammaproteobacteria</taxon>
        <taxon>Oceanospirillales</taxon>
        <taxon>Halomonadaceae</taxon>
        <taxon>Halomonas</taxon>
    </lineage>
</organism>
<dbReference type="Gene3D" id="1.10.10.10">
    <property type="entry name" value="Winged helix-like DNA-binding domain superfamily/Winged helix DNA-binding domain"/>
    <property type="match status" value="1"/>
</dbReference>
<dbReference type="GO" id="GO:0006355">
    <property type="term" value="P:regulation of DNA-templated transcription"/>
    <property type="evidence" value="ECO:0007669"/>
    <property type="project" value="InterPro"/>
</dbReference>
<protein>
    <submittedName>
        <fullName evidence="3">Regulatory protein, luxR family</fullName>
    </submittedName>
</protein>
<dbReference type="Proteomes" id="UP000199075">
    <property type="component" value="Unassembled WGS sequence"/>
</dbReference>
<dbReference type="STRING" id="419597.SAMN04487957_10559"/>
<dbReference type="EMBL" id="FNIV01000005">
    <property type="protein sequence ID" value="SDO28827.1"/>
    <property type="molecule type" value="Genomic_DNA"/>
</dbReference>
<accession>A0A1H0IBM4</accession>
<reference evidence="4" key="1">
    <citation type="submission" date="2016-10" db="EMBL/GenBank/DDBJ databases">
        <authorList>
            <person name="Varghese N."/>
            <person name="Submissions S."/>
        </authorList>
    </citation>
    <scope>NUCLEOTIDE SEQUENCE [LARGE SCALE GENOMIC DNA]</scope>
    <source>
        <strain evidence="4">CGMCC 1.6444</strain>
    </source>
</reference>
<dbReference type="AlphaFoldDB" id="A0A1H0IBM4"/>
<dbReference type="InterPro" id="IPR036388">
    <property type="entry name" value="WH-like_DNA-bd_sf"/>
</dbReference>